<feature type="domain" description="Myb/SANT-like" evidence="2">
    <location>
        <begin position="103"/>
        <end position="166"/>
    </location>
</feature>
<dbReference type="PANTHER" id="PTHR46250:SF17">
    <property type="entry name" value="MYB_SANT-LIKE DOMAIN-CONTAINING PROTEIN"/>
    <property type="match status" value="1"/>
</dbReference>
<accession>A0A2P5W6M7</accession>
<evidence type="ECO:0000313" key="4">
    <source>
        <dbReference type="Proteomes" id="UP000239757"/>
    </source>
</evidence>
<gene>
    <name evidence="3" type="ORF">GOBAR_AA33969</name>
</gene>
<protein>
    <recommendedName>
        <fullName evidence="2">Myb/SANT-like domain-containing protein</fullName>
    </recommendedName>
</protein>
<organism evidence="3 4">
    <name type="scientific">Gossypium barbadense</name>
    <name type="common">Sea Island cotton</name>
    <name type="synonym">Hibiscus barbadensis</name>
    <dbReference type="NCBI Taxonomy" id="3634"/>
    <lineage>
        <taxon>Eukaryota</taxon>
        <taxon>Viridiplantae</taxon>
        <taxon>Streptophyta</taxon>
        <taxon>Embryophyta</taxon>
        <taxon>Tracheophyta</taxon>
        <taxon>Spermatophyta</taxon>
        <taxon>Magnoliopsida</taxon>
        <taxon>eudicotyledons</taxon>
        <taxon>Gunneridae</taxon>
        <taxon>Pentapetalae</taxon>
        <taxon>rosids</taxon>
        <taxon>malvids</taxon>
        <taxon>Malvales</taxon>
        <taxon>Malvaceae</taxon>
        <taxon>Malvoideae</taxon>
        <taxon>Gossypium</taxon>
    </lineage>
</organism>
<evidence type="ECO:0000313" key="3">
    <source>
        <dbReference type="EMBL" id="PPR86729.1"/>
    </source>
</evidence>
<evidence type="ECO:0000256" key="1">
    <source>
        <dbReference type="SAM" id="MobiDB-lite"/>
    </source>
</evidence>
<dbReference type="OrthoDB" id="618098at2759"/>
<dbReference type="PANTHER" id="PTHR46250">
    <property type="entry name" value="MYB/SANT-LIKE DNA-BINDING DOMAIN PROTEIN-RELATED"/>
    <property type="match status" value="1"/>
</dbReference>
<dbReference type="Proteomes" id="UP000239757">
    <property type="component" value="Unassembled WGS sequence"/>
</dbReference>
<reference evidence="3 4" key="1">
    <citation type="submission" date="2015-01" db="EMBL/GenBank/DDBJ databases">
        <title>Genome of allotetraploid Gossypium barbadense reveals genomic plasticity and fiber elongation in cotton evolution.</title>
        <authorList>
            <person name="Chen X."/>
            <person name="Liu X."/>
            <person name="Zhao B."/>
            <person name="Zheng H."/>
            <person name="Hu Y."/>
            <person name="Lu G."/>
            <person name="Yang C."/>
            <person name="Chen J."/>
            <person name="Shan C."/>
            <person name="Zhang L."/>
            <person name="Zhou Y."/>
            <person name="Wang L."/>
            <person name="Guo W."/>
            <person name="Bai Y."/>
            <person name="Ruan J."/>
            <person name="Shangguan X."/>
            <person name="Mao Y."/>
            <person name="Jiang J."/>
            <person name="Zhu Y."/>
            <person name="Lei J."/>
            <person name="Kang H."/>
            <person name="Chen S."/>
            <person name="He X."/>
            <person name="Wang R."/>
            <person name="Wang Y."/>
            <person name="Chen J."/>
            <person name="Wang L."/>
            <person name="Yu S."/>
            <person name="Wang B."/>
            <person name="Wei J."/>
            <person name="Song S."/>
            <person name="Lu X."/>
            <person name="Gao Z."/>
            <person name="Gu W."/>
            <person name="Deng X."/>
            <person name="Ma D."/>
            <person name="Wang S."/>
            <person name="Liang W."/>
            <person name="Fang L."/>
            <person name="Cai C."/>
            <person name="Zhu X."/>
            <person name="Zhou B."/>
            <person name="Zhang Y."/>
            <person name="Chen Z."/>
            <person name="Xu S."/>
            <person name="Zhu R."/>
            <person name="Wang S."/>
            <person name="Zhang T."/>
            <person name="Zhao G."/>
        </authorList>
    </citation>
    <scope>NUCLEOTIDE SEQUENCE [LARGE SCALE GENOMIC DNA]</scope>
    <source>
        <strain evidence="4">cv. Xinhai21</strain>
        <tissue evidence="3">Leaf</tissue>
    </source>
</reference>
<name>A0A2P5W6M7_GOSBA</name>
<dbReference type="AlphaFoldDB" id="A0A2P5W6M7"/>
<dbReference type="InterPro" id="IPR024752">
    <property type="entry name" value="Myb/SANT-like_dom"/>
</dbReference>
<proteinExistence type="predicted"/>
<sequence>MGEYFPCFGSSNKEGSNGGGSVKKLSKKDSTKDSSVGQPHHVNRVSSGCLIDLDGLSIYIFECLYELMVFHNQVFLPKILEEPKGNEFQKKMLRWLPVWLTCTMLEPLMHIWDSKPAKPNLESMIRTLKKDWTIIYDMLSGKNNSGFGWDEHRQLVIAEDAVWNSYINNN</sequence>
<feature type="region of interest" description="Disordered" evidence="1">
    <location>
        <begin position="1"/>
        <end position="39"/>
    </location>
</feature>
<evidence type="ECO:0000259" key="2">
    <source>
        <dbReference type="Pfam" id="PF12776"/>
    </source>
</evidence>
<dbReference type="Pfam" id="PF12776">
    <property type="entry name" value="Myb_DNA-bind_3"/>
    <property type="match status" value="1"/>
</dbReference>
<dbReference type="EMBL" id="KZ668879">
    <property type="protein sequence ID" value="PPR86729.1"/>
    <property type="molecule type" value="Genomic_DNA"/>
</dbReference>